<reference evidence="9 10" key="1">
    <citation type="submission" date="2018-04" db="EMBL/GenBank/DDBJ databases">
        <title>Bordetella sp. HZ20 isolated from seawater.</title>
        <authorList>
            <person name="Sun C."/>
        </authorList>
    </citation>
    <scope>NUCLEOTIDE SEQUENCE [LARGE SCALE GENOMIC DNA]</scope>
    <source>
        <strain evidence="9 10">HZ20</strain>
    </source>
</reference>
<evidence type="ECO:0000256" key="4">
    <source>
        <dbReference type="ARBA" id="ARBA00022801"/>
    </source>
</evidence>
<accession>A0A2R4XNX3</accession>
<dbReference type="InterPro" id="IPR036938">
    <property type="entry name" value="PAP2/HPO_sf"/>
</dbReference>
<protein>
    <recommendedName>
        <fullName evidence="8">Phosphatidic acid phosphatase type 2/haloperoxidase domain-containing protein</fullName>
    </recommendedName>
</protein>
<dbReference type="OrthoDB" id="9773582at2"/>
<feature type="transmembrane region" description="Helical" evidence="7">
    <location>
        <begin position="175"/>
        <end position="194"/>
    </location>
</feature>
<name>A0A2R4XNX3_9BURK</name>
<feature type="transmembrane region" description="Helical" evidence="7">
    <location>
        <begin position="126"/>
        <end position="144"/>
    </location>
</feature>
<evidence type="ECO:0000256" key="7">
    <source>
        <dbReference type="SAM" id="Phobius"/>
    </source>
</evidence>
<dbReference type="SUPFAM" id="SSF48317">
    <property type="entry name" value="Acid phosphatase/Vanadium-dependent haloperoxidase"/>
    <property type="match status" value="1"/>
</dbReference>
<dbReference type="GO" id="GO:0016787">
    <property type="term" value="F:hydrolase activity"/>
    <property type="evidence" value="ECO:0007669"/>
    <property type="project" value="UniProtKB-KW"/>
</dbReference>
<keyword evidence="4" id="KW-0378">Hydrolase</keyword>
<feature type="transmembrane region" description="Helical" evidence="7">
    <location>
        <begin position="235"/>
        <end position="255"/>
    </location>
</feature>
<keyword evidence="3 7" id="KW-0812">Transmembrane</keyword>
<evidence type="ECO:0000256" key="1">
    <source>
        <dbReference type="ARBA" id="ARBA00004651"/>
    </source>
</evidence>
<dbReference type="KEGG" id="boz:DBV39_18420"/>
<dbReference type="RefSeq" id="WP_108622845.1">
    <property type="nucleotide sequence ID" value="NZ_CP028901.1"/>
</dbReference>
<dbReference type="PANTHER" id="PTHR14969:SF62">
    <property type="entry name" value="DECAPRENYLPHOSPHORYL-5-PHOSPHORIBOSE PHOSPHATASE RV3807C-RELATED"/>
    <property type="match status" value="1"/>
</dbReference>
<evidence type="ECO:0000256" key="2">
    <source>
        <dbReference type="ARBA" id="ARBA00022475"/>
    </source>
</evidence>
<keyword evidence="2" id="KW-1003">Cell membrane</keyword>
<evidence type="ECO:0000313" key="9">
    <source>
        <dbReference type="EMBL" id="AWB35389.1"/>
    </source>
</evidence>
<dbReference type="AlphaFoldDB" id="A0A2R4XNX3"/>
<evidence type="ECO:0000259" key="8">
    <source>
        <dbReference type="SMART" id="SM00014"/>
    </source>
</evidence>
<dbReference type="PANTHER" id="PTHR14969">
    <property type="entry name" value="SPHINGOSINE-1-PHOSPHATE PHOSPHOHYDROLASE"/>
    <property type="match status" value="1"/>
</dbReference>
<dbReference type="Proteomes" id="UP000244571">
    <property type="component" value="Chromosome"/>
</dbReference>
<evidence type="ECO:0000313" key="10">
    <source>
        <dbReference type="Proteomes" id="UP000244571"/>
    </source>
</evidence>
<evidence type="ECO:0000256" key="6">
    <source>
        <dbReference type="ARBA" id="ARBA00023136"/>
    </source>
</evidence>
<feature type="transmembrane region" description="Helical" evidence="7">
    <location>
        <begin position="75"/>
        <end position="93"/>
    </location>
</feature>
<dbReference type="GO" id="GO:0005886">
    <property type="term" value="C:plasma membrane"/>
    <property type="evidence" value="ECO:0007669"/>
    <property type="project" value="UniProtKB-SubCell"/>
</dbReference>
<evidence type="ECO:0000256" key="3">
    <source>
        <dbReference type="ARBA" id="ARBA00022692"/>
    </source>
</evidence>
<feature type="transmembrane region" description="Helical" evidence="7">
    <location>
        <begin position="206"/>
        <end position="223"/>
    </location>
</feature>
<dbReference type="Pfam" id="PF01569">
    <property type="entry name" value="PAP2"/>
    <property type="match status" value="1"/>
</dbReference>
<organism evidence="9 10">
    <name type="scientific">Orrella marina</name>
    <dbReference type="NCBI Taxonomy" id="2163011"/>
    <lineage>
        <taxon>Bacteria</taxon>
        <taxon>Pseudomonadati</taxon>
        <taxon>Pseudomonadota</taxon>
        <taxon>Betaproteobacteria</taxon>
        <taxon>Burkholderiales</taxon>
        <taxon>Alcaligenaceae</taxon>
        <taxon>Orrella</taxon>
    </lineage>
</organism>
<dbReference type="InterPro" id="IPR000326">
    <property type="entry name" value="PAP2/HPO"/>
</dbReference>
<dbReference type="EMBL" id="CP028901">
    <property type="protein sequence ID" value="AWB35389.1"/>
    <property type="molecule type" value="Genomic_DNA"/>
</dbReference>
<dbReference type="SMART" id="SM00014">
    <property type="entry name" value="acidPPc"/>
    <property type="match status" value="1"/>
</dbReference>
<keyword evidence="10" id="KW-1185">Reference proteome</keyword>
<evidence type="ECO:0000256" key="5">
    <source>
        <dbReference type="ARBA" id="ARBA00022989"/>
    </source>
</evidence>
<sequence length="259" mass="28302">MNRSSVSWKAWLLPVLPLLLWLLSRLTIADTELFYALNRFSTGWSDGTWAFFVYLGNGWGIFSLAFPLILFMPRALMAAAAAGLTAGLFARFFKVTLDIPRPAAVLDRESFRIVGDALEALSMPSGHALTVFAVATAIYFSLPAETRMRGIWLFAVAILAGVARVAVGAHWPADVYAGASIGLFFGIGAVVLFNRMPDNWFTPESWVMRFAAAMGAICFYILATSQLDLAISRPLQALGMVVIAGSLFHFLPSSLGRRR</sequence>
<keyword evidence="6 7" id="KW-0472">Membrane</keyword>
<proteinExistence type="predicted"/>
<dbReference type="Gene3D" id="1.20.144.10">
    <property type="entry name" value="Phosphatidic acid phosphatase type 2/haloperoxidase"/>
    <property type="match status" value="1"/>
</dbReference>
<feature type="transmembrane region" description="Helical" evidence="7">
    <location>
        <begin position="151"/>
        <end position="169"/>
    </location>
</feature>
<feature type="transmembrane region" description="Helical" evidence="7">
    <location>
        <begin position="49"/>
        <end position="70"/>
    </location>
</feature>
<keyword evidence="5 7" id="KW-1133">Transmembrane helix</keyword>
<gene>
    <name evidence="9" type="ORF">DBV39_18420</name>
</gene>
<comment type="subcellular location">
    <subcellularLocation>
        <location evidence="1">Cell membrane</location>
        <topology evidence="1">Multi-pass membrane protein</topology>
    </subcellularLocation>
</comment>
<feature type="domain" description="Phosphatidic acid phosphatase type 2/haloperoxidase" evidence="8">
    <location>
        <begin position="75"/>
        <end position="190"/>
    </location>
</feature>